<proteinExistence type="predicted"/>
<dbReference type="AlphaFoldDB" id="A0A5P2G5A9"/>
<organism evidence="1 2">
    <name type="scientific">Rhizosphaericola mali</name>
    <dbReference type="NCBI Taxonomy" id="2545455"/>
    <lineage>
        <taxon>Bacteria</taxon>
        <taxon>Pseudomonadati</taxon>
        <taxon>Bacteroidota</taxon>
        <taxon>Chitinophagia</taxon>
        <taxon>Chitinophagales</taxon>
        <taxon>Chitinophagaceae</taxon>
        <taxon>Rhizosphaericola</taxon>
    </lineage>
</organism>
<accession>A0A5P2G5A9</accession>
<evidence type="ECO:0000313" key="2">
    <source>
        <dbReference type="Proteomes" id="UP000292424"/>
    </source>
</evidence>
<name>A0A5P2G5A9_9BACT</name>
<evidence type="ECO:0000313" key="1">
    <source>
        <dbReference type="EMBL" id="QES88940.1"/>
    </source>
</evidence>
<keyword evidence="2" id="KW-1185">Reference proteome</keyword>
<gene>
    <name evidence="1" type="ORF">E0W69_009815</name>
</gene>
<dbReference type="Proteomes" id="UP000292424">
    <property type="component" value="Chromosome"/>
</dbReference>
<dbReference type="KEGG" id="arac:E0W69_009815"/>
<sequence>MPGIKLNLTEAEKRVPLENKISKKLQFLKKDFIDNKITNFGQIEAFLPNTILANKLHIPYNSLNL</sequence>
<protein>
    <submittedName>
        <fullName evidence="1">Uncharacterized protein</fullName>
    </submittedName>
</protein>
<reference evidence="1 2" key="1">
    <citation type="submission" date="2019-09" db="EMBL/GenBank/DDBJ databases">
        <title>Complete genome sequence of Arachidicoccus sp. B3-10 isolated from apple orchard soil.</title>
        <authorList>
            <person name="Kim H.S."/>
            <person name="Han K.-I."/>
            <person name="Suh M.K."/>
            <person name="Lee K.C."/>
            <person name="Eom M.K."/>
            <person name="Kim J.-S."/>
            <person name="Kang S.W."/>
            <person name="Sin Y."/>
            <person name="Lee J.-S."/>
        </authorList>
    </citation>
    <scope>NUCLEOTIDE SEQUENCE [LARGE SCALE GENOMIC DNA]</scope>
    <source>
        <strain evidence="1 2">B3-10</strain>
    </source>
</reference>
<dbReference type="EMBL" id="CP044016">
    <property type="protein sequence ID" value="QES88940.1"/>
    <property type="molecule type" value="Genomic_DNA"/>
</dbReference>